<evidence type="ECO:0000259" key="2">
    <source>
        <dbReference type="Pfam" id="PF08279"/>
    </source>
</evidence>
<reference evidence="3 4" key="1">
    <citation type="submission" date="2024-12" db="EMBL/GenBank/DDBJ databases">
        <title>Forecasting of Potato common scab and diversities of Pathogenic streptomyces spp. in china.</title>
        <authorList>
            <person name="Handique U."/>
            <person name="Wu J."/>
        </authorList>
    </citation>
    <scope>NUCLEOTIDE SEQUENCE [LARGE SCALE GENOMIC DNA]</scope>
    <source>
        <strain evidence="3 4">ZRIMU1585</strain>
    </source>
</reference>
<evidence type="ECO:0000256" key="1">
    <source>
        <dbReference type="SAM" id="MobiDB-lite"/>
    </source>
</evidence>
<evidence type="ECO:0000313" key="4">
    <source>
        <dbReference type="Proteomes" id="UP001631993"/>
    </source>
</evidence>
<dbReference type="Proteomes" id="UP001631993">
    <property type="component" value="Unassembled WGS sequence"/>
</dbReference>
<comment type="caution">
    <text evidence="3">The sequence shown here is derived from an EMBL/GenBank/DDBJ whole genome shotgun (WGS) entry which is preliminary data.</text>
</comment>
<sequence length="112" mass="11491">MAELRAAEPELSLRQMAERLGISRDTVTRDLEEIDREAAGSAPPAGPADEPVRPVDDSAPQASDGGSPVSATPAAEPEPPAEPGSATVSGRSAETAPADATAVRPLPRRVSR</sequence>
<organism evidence="3 4">
    <name type="scientific">Streptomyces galilaeus</name>
    <dbReference type="NCBI Taxonomy" id="33899"/>
    <lineage>
        <taxon>Bacteria</taxon>
        <taxon>Bacillati</taxon>
        <taxon>Actinomycetota</taxon>
        <taxon>Actinomycetes</taxon>
        <taxon>Kitasatosporales</taxon>
        <taxon>Streptomycetaceae</taxon>
        <taxon>Streptomyces</taxon>
    </lineage>
</organism>
<feature type="region of interest" description="Disordered" evidence="1">
    <location>
        <begin position="22"/>
        <end position="112"/>
    </location>
</feature>
<dbReference type="InterPro" id="IPR013196">
    <property type="entry name" value="HTH_11"/>
</dbReference>
<name>A0ABW9IXG8_STRGJ</name>
<evidence type="ECO:0000313" key="3">
    <source>
        <dbReference type="EMBL" id="MFM9653133.1"/>
    </source>
</evidence>
<accession>A0ABW9IXG8</accession>
<feature type="domain" description="Helix-turn-helix type 11" evidence="2">
    <location>
        <begin position="2"/>
        <end position="35"/>
    </location>
</feature>
<dbReference type="EMBL" id="JBJVNE010000040">
    <property type="protein sequence ID" value="MFM9653133.1"/>
    <property type="molecule type" value="Genomic_DNA"/>
</dbReference>
<protein>
    <submittedName>
        <fullName evidence="3">Helix-turn-helix domain-containing protein</fullName>
    </submittedName>
</protein>
<feature type="non-terminal residue" evidence="3">
    <location>
        <position position="112"/>
    </location>
</feature>
<dbReference type="Pfam" id="PF08279">
    <property type="entry name" value="HTH_11"/>
    <property type="match status" value="1"/>
</dbReference>
<keyword evidence="4" id="KW-1185">Reference proteome</keyword>
<proteinExistence type="predicted"/>
<gene>
    <name evidence="3" type="ORF">ACKI1S_44430</name>
</gene>
<dbReference type="RefSeq" id="WP_409097795.1">
    <property type="nucleotide sequence ID" value="NZ_JBJVNE010000040.1"/>
</dbReference>